<feature type="transmembrane region" description="Helical" evidence="10">
    <location>
        <begin position="229"/>
        <end position="247"/>
    </location>
</feature>
<dbReference type="Pfam" id="PF23256">
    <property type="entry name" value="CHX17_2nd"/>
    <property type="match status" value="1"/>
</dbReference>
<feature type="transmembrane region" description="Helical" evidence="10">
    <location>
        <begin position="410"/>
        <end position="430"/>
    </location>
</feature>
<dbReference type="GO" id="GO:0016020">
    <property type="term" value="C:membrane"/>
    <property type="evidence" value="ECO:0007669"/>
    <property type="project" value="UniProtKB-SubCell"/>
</dbReference>
<comment type="caution">
    <text evidence="14">The sequence shown here is derived from an EMBL/GenBank/DDBJ whole genome shotgun (WGS) entry which is preliminary data.</text>
</comment>
<dbReference type="Pfam" id="PF23259">
    <property type="entry name" value="CHX17_C"/>
    <property type="match status" value="1"/>
</dbReference>
<keyword evidence="3" id="KW-0633">Potassium transport</keyword>
<dbReference type="InterPro" id="IPR050794">
    <property type="entry name" value="CPA2_transporter"/>
</dbReference>
<evidence type="ECO:0000313" key="15">
    <source>
        <dbReference type="Proteomes" id="UP001386955"/>
    </source>
</evidence>
<dbReference type="PANTHER" id="PTHR32468:SF77">
    <property type="entry name" value="CATION_H+ EXCHANGER 3"/>
    <property type="match status" value="1"/>
</dbReference>
<dbReference type="PANTHER" id="PTHR32468">
    <property type="entry name" value="CATION/H + ANTIPORTER"/>
    <property type="match status" value="1"/>
</dbReference>
<evidence type="ECO:0000256" key="9">
    <source>
        <dbReference type="ARBA" id="ARBA00038341"/>
    </source>
</evidence>
<dbReference type="InterPro" id="IPR038770">
    <property type="entry name" value="Na+/solute_symporter_sf"/>
</dbReference>
<comment type="similarity">
    <text evidence="9">Belongs to the monovalent cation:proton antiporter 2 (CPA2) transporter (TC 2.A.37) family. CHX (TC 2.A.37.4) subfamily.</text>
</comment>
<keyword evidence="5" id="KW-0630">Potassium</keyword>
<dbReference type="GO" id="GO:0012505">
    <property type="term" value="C:endomembrane system"/>
    <property type="evidence" value="ECO:0007669"/>
    <property type="project" value="TreeGrafter"/>
</dbReference>
<protein>
    <recommendedName>
        <fullName evidence="16">Cation/H+ exchanger domain-containing protein</fullName>
    </recommendedName>
</protein>
<dbReference type="GO" id="GO:0006885">
    <property type="term" value="P:regulation of pH"/>
    <property type="evidence" value="ECO:0007669"/>
    <property type="project" value="TreeGrafter"/>
</dbReference>
<feature type="transmembrane region" description="Helical" evidence="10">
    <location>
        <begin position="168"/>
        <end position="188"/>
    </location>
</feature>
<evidence type="ECO:0000259" key="13">
    <source>
        <dbReference type="Pfam" id="PF23259"/>
    </source>
</evidence>
<evidence type="ECO:0000256" key="5">
    <source>
        <dbReference type="ARBA" id="ARBA00022958"/>
    </source>
</evidence>
<gene>
    <name evidence="14" type="ORF">VNO78_02470</name>
</gene>
<keyword evidence="8 10" id="KW-0472">Membrane</keyword>
<feature type="domain" description="Cation/H(+) antiporter central" evidence="12">
    <location>
        <begin position="483"/>
        <end position="613"/>
    </location>
</feature>
<dbReference type="Gene3D" id="3.40.50.12370">
    <property type="match status" value="1"/>
</dbReference>
<evidence type="ECO:0000256" key="10">
    <source>
        <dbReference type="SAM" id="Phobius"/>
    </source>
</evidence>
<evidence type="ECO:0000256" key="8">
    <source>
        <dbReference type="ARBA" id="ARBA00023136"/>
    </source>
</evidence>
<proteinExistence type="inferred from homology"/>
<name>A0AAN9SYR1_PSOTE</name>
<evidence type="ECO:0000256" key="1">
    <source>
        <dbReference type="ARBA" id="ARBA00004141"/>
    </source>
</evidence>
<evidence type="ECO:0000256" key="6">
    <source>
        <dbReference type="ARBA" id="ARBA00022989"/>
    </source>
</evidence>
<sequence>MADDDKELILSYQLIVDNPNVVWKTENVLRGFLPHITILFVVIVSLTRIFHFLLRPFNQPHFIAEFLAGLVLSPQIMDGTIVMKYVTPPKTLIGIETLAHVGLIYNMFLTGLEMNLDSILLAKKKATTIAIAGSVIPMALGAAIYSLAQVLYKTPTMDTSRYNTASAYLLWALTLSVTNYPVLAHILADLKILYTGLGRVAVTASTINDFHNWAMFVLLIPFATHSEKPIVSVTLTVLFLLFCYYVLRPRITKLINDKTEANAWDNYKLSYVLVGVLAFAHITEMLGTHSIIGALMFGLILPRGKFADLLMERSDDLVSMYFAPLFFIGCAVRFDFTVFQLHKLLKVVIILVLLCITKIVSIIIATGFYSMPYRDAIALGALMNTKGLLPIIMLNIAFDKKILSRDFYTIMVTANILMTLLVAPTINHMYKPRKQFKKDKLRTIQNLKTDADIRVLVCVHNLRQATGIISILEACSATNATALHVFALQLIELKGRGTAFVVDQSSSHQTLAEQESIANVFAEFTAEQAHPHASVETLTAVSSYDTIHKDIYNIAEERQSSLILLPFHKHSTGEGALEITNAEFKEINQNVMNHAPCSVGILVDRGHGSLSKVNLRVAILFIGGPDDREALAIAWRMAKHSGIHLSMVHILLNGKVAEVDTNTSTQDEFHGILSTILDREKEKELDEEYVSLFRLMAVNNEESITYEEKVVHTGDDIPLVLNELDKMGYDLFILGHGKGRSSSLLSNLMEWADCPELGVIGDMLASNSFGSCSSVLVVQQYGFGGLNLKPRHACCSSRGGDVEAVYGKAE</sequence>
<evidence type="ECO:0000313" key="14">
    <source>
        <dbReference type="EMBL" id="KAK7411087.1"/>
    </source>
</evidence>
<dbReference type="Gene3D" id="1.20.1530.20">
    <property type="match status" value="1"/>
</dbReference>
<dbReference type="EMBL" id="JAYMYS010000001">
    <property type="protein sequence ID" value="KAK7411087.1"/>
    <property type="molecule type" value="Genomic_DNA"/>
</dbReference>
<evidence type="ECO:0000256" key="2">
    <source>
        <dbReference type="ARBA" id="ARBA00022448"/>
    </source>
</evidence>
<evidence type="ECO:0008006" key="16">
    <source>
        <dbReference type="Google" id="ProtNLM"/>
    </source>
</evidence>
<dbReference type="GO" id="GO:0015297">
    <property type="term" value="F:antiporter activity"/>
    <property type="evidence" value="ECO:0007669"/>
    <property type="project" value="InterPro"/>
</dbReference>
<feature type="domain" description="Cation/H(+) antiporter C-terminal" evidence="13">
    <location>
        <begin position="615"/>
        <end position="781"/>
    </location>
</feature>
<keyword evidence="4 10" id="KW-0812">Transmembrane</keyword>
<dbReference type="Proteomes" id="UP001386955">
    <property type="component" value="Unassembled WGS sequence"/>
</dbReference>
<evidence type="ECO:0000256" key="4">
    <source>
        <dbReference type="ARBA" id="ARBA00022692"/>
    </source>
</evidence>
<dbReference type="GO" id="GO:1902600">
    <property type="term" value="P:proton transmembrane transport"/>
    <property type="evidence" value="ECO:0007669"/>
    <property type="project" value="InterPro"/>
</dbReference>
<feature type="transmembrane region" description="Helical" evidence="10">
    <location>
        <begin position="348"/>
        <end position="370"/>
    </location>
</feature>
<accession>A0AAN9SYR1</accession>
<keyword evidence="15" id="KW-1185">Reference proteome</keyword>
<dbReference type="GO" id="GO:0006813">
    <property type="term" value="P:potassium ion transport"/>
    <property type="evidence" value="ECO:0007669"/>
    <property type="project" value="UniProtKB-KW"/>
</dbReference>
<feature type="domain" description="Cation/H+ exchanger transmembrane" evidence="11">
    <location>
        <begin position="42"/>
        <end position="425"/>
    </location>
</feature>
<feature type="transmembrane region" description="Helical" evidence="10">
    <location>
        <begin position="32"/>
        <end position="54"/>
    </location>
</feature>
<evidence type="ECO:0000259" key="12">
    <source>
        <dbReference type="Pfam" id="PF23256"/>
    </source>
</evidence>
<feature type="transmembrane region" description="Helical" evidence="10">
    <location>
        <begin position="98"/>
        <end position="116"/>
    </location>
</feature>
<feature type="transmembrane region" description="Helical" evidence="10">
    <location>
        <begin position="128"/>
        <end position="148"/>
    </location>
</feature>
<evidence type="ECO:0000256" key="7">
    <source>
        <dbReference type="ARBA" id="ARBA00023065"/>
    </source>
</evidence>
<dbReference type="AlphaFoldDB" id="A0AAN9SYR1"/>
<keyword evidence="6 10" id="KW-1133">Transmembrane helix</keyword>
<feature type="transmembrane region" description="Helical" evidence="10">
    <location>
        <begin position="268"/>
        <end position="301"/>
    </location>
</feature>
<dbReference type="InterPro" id="IPR006153">
    <property type="entry name" value="Cation/H_exchanger_TM"/>
</dbReference>
<feature type="transmembrane region" description="Helical" evidence="10">
    <location>
        <begin position="321"/>
        <end position="341"/>
    </location>
</feature>
<dbReference type="InterPro" id="IPR057290">
    <property type="entry name" value="CHX17_C"/>
</dbReference>
<dbReference type="Pfam" id="PF00999">
    <property type="entry name" value="Na_H_Exchanger"/>
    <property type="match status" value="1"/>
</dbReference>
<evidence type="ECO:0000259" key="11">
    <source>
        <dbReference type="Pfam" id="PF00999"/>
    </source>
</evidence>
<keyword evidence="7" id="KW-0406">Ion transport</keyword>
<feature type="transmembrane region" description="Helical" evidence="10">
    <location>
        <begin position="376"/>
        <end position="398"/>
    </location>
</feature>
<evidence type="ECO:0000256" key="3">
    <source>
        <dbReference type="ARBA" id="ARBA00022538"/>
    </source>
</evidence>
<comment type="subcellular location">
    <subcellularLocation>
        <location evidence="1">Membrane</location>
        <topology evidence="1">Multi-pass membrane protein</topology>
    </subcellularLocation>
</comment>
<keyword evidence="2" id="KW-0813">Transport</keyword>
<organism evidence="14 15">
    <name type="scientific">Psophocarpus tetragonolobus</name>
    <name type="common">Winged bean</name>
    <name type="synonym">Dolichos tetragonolobus</name>
    <dbReference type="NCBI Taxonomy" id="3891"/>
    <lineage>
        <taxon>Eukaryota</taxon>
        <taxon>Viridiplantae</taxon>
        <taxon>Streptophyta</taxon>
        <taxon>Embryophyta</taxon>
        <taxon>Tracheophyta</taxon>
        <taxon>Spermatophyta</taxon>
        <taxon>Magnoliopsida</taxon>
        <taxon>eudicotyledons</taxon>
        <taxon>Gunneridae</taxon>
        <taxon>Pentapetalae</taxon>
        <taxon>rosids</taxon>
        <taxon>fabids</taxon>
        <taxon>Fabales</taxon>
        <taxon>Fabaceae</taxon>
        <taxon>Papilionoideae</taxon>
        <taxon>50 kb inversion clade</taxon>
        <taxon>NPAAA clade</taxon>
        <taxon>indigoferoid/millettioid clade</taxon>
        <taxon>Phaseoleae</taxon>
        <taxon>Psophocarpus</taxon>
    </lineage>
</organism>
<dbReference type="InterPro" id="IPR057291">
    <property type="entry name" value="CHX17_2nd"/>
</dbReference>
<reference evidence="14 15" key="1">
    <citation type="submission" date="2024-01" db="EMBL/GenBank/DDBJ databases">
        <title>The genomes of 5 underutilized Papilionoideae crops provide insights into root nodulation and disease resistanc.</title>
        <authorList>
            <person name="Jiang F."/>
        </authorList>
    </citation>
    <scope>NUCLEOTIDE SEQUENCE [LARGE SCALE GENOMIC DNA]</scope>
    <source>
        <strain evidence="14">DUOXIRENSHENG_FW03</strain>
        <tissue evidence="14">Leaves</tissue>
    </source>
</reference>